<proteinExistence type="predicted"/>
<sequence length="23" mass="2614">MPVFSSVLVRYSELEAGSQKWIS</sequence>
<reference evidence="1" key="2">
    <citation type="journal article" date="2015" name="Fish Shellfish Immunol.">
        <title>Early steps in the European eel (Anguilla anguilla)-Vibrio vulnificus interaction in the gills: Role of the RtxA13 toxin.</title>
        <authorList>
            <person name="Callol A."/>
            <person name="Pajuelo D."/>
            <person name="Ebbesson L."/>
            <person name="Teles M."/>
            <person name="MacKenzie S."/>
            <person name="Amaro C."/>
        </authorList>
    </citation>
    <scope>NUCLEOTIDE SEQUENCE</scope>
</reference>
<dbReference type="EMBL" id="GBXM01032019">
    <property type="protein sequence ID" value="JAH76558.1"/>
    <property type="molecule type" value="Transcribed_RNA"/>
</dbReference>
<evidence type="ECO:0000313" key="1">
    <source>
        <dbReference type="EMBL" id="JAH76558.1"/>
    </source>
</evidence>
<dbReference type="AlphaFoldDB" id="A0A0E9VH57"/>
<organism evidence="1">
    <name type="scientific">Anguilla anguilla</name>
    <name type="common">European freshwater eel</name>
    <name type="synonym">Muraena anguilla</name>
    <dbReference type="NCBI Taxonomy" id="7936"/>
    <lineage>
        <taxon>Eukaryota</taxon>
        <taxon>Metazoa</taxon>
        <taxon>Chordata</taxon>
        <taxon>Craniata</taxon>
        <taxon>Vertebrata</taxon>
        <taxon>Euteleostomi</taxon>
        <taxon>Actinopterygii</taxon>
        <taxon>Neopterygii</taxon>
        <taxon>Teleostei</taxon>
        <taxon>Anguilliformes</taxon>
        <taxon>Anguillidae</taxon>
        <taxon>Anguilla</taxon>
    </lineage>
</organism>
<protein>
    <submittedName>
        <fullName evidence="1">Uncharacterized protein</fullName>
    </submittedName>
</protein>
<name>A0A0E9VH57_ANGAN</name>
<accession>A0A0E9VH57</accession>
<reference evidence="1" key="1">
    <citation type="submission" date="2014-11" db="EMBL/GenBank/DDBJ databases">
        <authorList>
            <person name="Amaro Gonzalez C."/>
        </authorList>
    </citation>
    <scope>NUCLEOTIDE SEQUENCE</scope>
</reference>